<dbReference type="RefSeq" id="WP_312741443.1">
    <property type="nucleotide sequence ID" value="NZ_CP116968.1"/>
</dbReference>
<reference evidence="1 2" key="1">
    <citation type="submission" date="2023-01" db="EMBL/GenBank/DDBJ databases">
        <title>Cultivation and genomic characterization of new, ubiquitous marine nitrite-oxidizing bacteria from the Nitrospirales.</title>
        <authorList>
            <person name="Mueller A.J."/>
            <person name="Daebeler A."/>
            <person name="Herbold C.W."/>
            <person name="Kirkegaard R.H."/>
            <person name="Daims H."/>
        </authorList>
    </citation>
    <scope>NUCLEOTIDE SEQUENCE [LARGE SCALE GENOMIC DNA]</scope>
    <source>
        <strain evidence="1 2">DK</strain>
    </source>
</reference>
<gene>
    <name evidence="1" type="ORF">PQG83_12340</name>
</gene>
<protein>
    <submittedName>
        <fullName evidence="1">Uncharacterized protein</fullName>
    </submittedName>
</protein>
<organism evidence="1 2">
    <name type="scientific">Candidatus Nitrospira neomarina</name>
    <dbReference type="NCBI Taxonomy" id="3020899"/>
    <lineage>
        <taxon>Bacteria</taxon>
        <taxon>Pseudomonadati</taxon>
        <taxon>Nitrospirota</taxon>
        <taxon>Nitrospiria</taxon>
        <taxon>Nitrospirales</taxon>
        <taxon>Nitrospiraceae</taxon>
        <taxon>Nitrospira</taxon>
    </lineage>
</organism>
<proteinExistence type="predicted"/>
<keyword evidence="2" id="KW-1185">Reference proteome</keyword>
<dbReference type="KEGG" id="nneo:PQG83_12340"/>
<sequence length="65" mass="7338">MLSLVHANYDLETDKFLTGIVEKIEIAKMLNESDFIEYWCPKGQAMSRNMVGIEKGQVAPPHLSV</sequence>
<dbReference type="AlphaFoldDB" id="A0AA96GE87"/>
<name>A0AA96GE87_9BACT</name>
<evidence type="ECO:0000313" key="2">
    <source>
        <dbReference type="Proteomes" id="UP001302494"/>
    </source>
</evidence>
<dbReference type="Proteomes" id="UP001302494">
    <property type="component" value="Chromosome"/>
</dbReference>
<evidence type="ECO:0000313" key="1">
    <source>
        <dbReference type="EMBL" id="WNM60549.1"/>
    </source>
</evidence>
<dbReference type="EMBL" id="CP116968">
    <property type="protein sequence ID" value="WNM60549.1"/>
    <property type="molecule type" value="Genomic_DNA"/>
</dbReference>
<accession>A0AA96GE87</accession>